<dbReference type="EMBL" id="CP000390">
    <property type="protein sequence ID" value="ABG64081.1"/>
    <property type="molecule type" value="Genomic_DNA"/>
</dbReference>
<feature type="compositionally biased region" description="Basic residues" evidence="1">
    <location>
        <begin position="12"/>
        <end position="24"/>
    </location>
</feature>
<dbReference type="KEGG" id="mes:Meso_2704"/>
<dbReference type="HOGENOM" id="CLU_2272365_0_0_5"/>
<protein>
    <submittedName>
        <fullName evidence="2">Uncharacterized protein</fullName>
    </submittedName>
</protein>
<sequence length="102" mass="10937">MITPVVAERGSSRHAGRQRKRTAAIKRTAGTPRPWTFNAHHGRSPGLQVIASVRPSQRSRSTSGNTRHKLAAYSCGGSAGLTPASLLSSRPERLDSTVMGYI</sequence>
<feature type="region of interest" description="Disordered" evidence="1">
    <location>
        <begin position="1"/>
        <end position="43"/>
    </location>
</feature>
<reference evidence="2" key="1">
    <citation type="submission" date="2006-06" db="EMBL/GenBank/DDBJ databases">
        <title>Complete sequence of chromosome of Chelativorans sp. BNC1.</title>
        <authorList>
            <consortium name="US DOE Joint Genome Institute"/>
            <person name="Copeland A."/>
            <person name="Lucas S."/>
            <person name="Lapidus A."/>
            <person name="Barry K."/>
            <person name="Detter J.C."/>
            <person name="Glavina del Rio T."/>
            <person name="Hammon N."/>
            <person name="Israni S."/>
            <person name="Dalin E."/>
            <person name="Tice H."/>
            <person name="Pitluck S."/>
            <person name="Chertkov O."/>
            <person name="Brettin T."/>
            <person name="Bruce D."/>
            <person name="Han C."/>
            <person name="Tapia R."/>
            <person name="Gilna P."/>
            <person name="Schmutz J."/>
            <person name="Larimer F."/>
            <person name="Land M."/>
            <person name="Hauser L."/>
            <person name="Kyrpides N."/>
            <person name="Mikhailova N."/>
            <person name="Richardson P."/>
        </authorList>
    </citation>
    <scope>NUCLEOTIDE SEQUENCE</scope>
    <source>
        <strain evidence="2">BNC1</strain>
    </source>
</reference>
<accession>Q11EU4</accession>
<name>Q11EU4_CHESB</name>
<gene>
    <name evidence="2" type="ordered locus">Meso_2704</name>
</gene>
<evidence type="ECO:0000313" key="2">
    <source>
        <dbReference type="EMBL" id="ABG64081.1"/>
    </source>
</evidence>
<proteinExistence type="predicted"/>
<organism evidence="2">
    <name type="scientific">Chelativorans sp. (strain BNC1)</name>
    <dbReference type="NCBI Taxonomy" id="266779"/>
    <lineage>
        <taxon>Bacteria</taxon>
        <taxon>Pseudomonadati</taxon>
        <taxon>Pseudomonadota</taxon>
        <taxon>Alphaproteobacteria</taxon>
        <taxon>Hyphomicrobiales</taxon>
        <taxon>Phyllobacteriaceae</taxon>
        <taxon>Chelativorans</taxon>
    </lineage>
</organism>
<dbReference type="AlphaFoldDB" id="Q11EU4"/>
<evidence type="ECO:0000256" key="1">
    <source>
        <dbReference type="SAM" id="MobiDB-lite"/>
    </source>
</evidence>